<name>A0A8C8UFA8_PERMB</name>
<reference evidence="2" key="3">
    <citation type="submission" date="2025-09" db="UniProtKB">
        <authorList>
            <consortium name="Ensembl"/>
        </authorList>
    </citation>
    <scope>IDENTIFICATION</scope>
</reference>
<dbReference type="Ensembl" id="ENSPEMT00000039931.1">
    <property type="protein sequence ID" value="ENSPEMP00000031029.1"/>
    <property type="gene ID" value="ENSPEMG00000027299.1"/>
</dbReference>
<dbReference type="GeneTree" id="ENSGT01020000230614"/>
<proteinExistence type="predicted"/>
<sequence>MLPGRLGSGCSGAAGSPFPFPGARRRQSLYATQPRRALCQVCTAGEARSARRQMMLPPRRRRLPAPGLCNCHTAPGLNLNGE</sequence>
<feature type="region of interest" description="Disordered" evidence="1">
    <location>
        <begin position="1"/>
        <end position="26"/>
    </location>
</feature>
<evidence type="ECO:0000313" key="2">
    <source>
        <dbReference type="Ensembl" id="ENSPEMP00000031029.1"/>
    </source>
</evidence>
<dbReference type="AlphaFoldDB" id="A0A8C8UFA8"/>
<reference evidence="2 3" key="1">
    <citation type="submission" date="2018-10" db="EMBL/GenBank/DDBJ databases">
        <title>Improved assembly of the deer mouse Peromyscus maniculatus genome.</title>
        <authorList>
            <person name="Lassance J.-M."/>
            <person name="Hoekstra H.E."/>
        </authorList>
    </citation>
    <scope>NUCLEOTIDE SEQUENCE [LARGE SCALE GENOMIC DNA]</scope>
</reference>
<feature type="compositionally biased region" description="Gly residues" evidence="1">
    <location>
        <begin position="1"/>
        <end position="12"/>
    </location>
</feature>
<protein>
    <submittedName>
        <fullName evidence="2">Uncharacterized protein</fullName>
    </submittedName>
</protein>
<reference evidence="2" key="2">
    <citation type="submission" date="2025-08" db="UniProtKB">
        <authorList>
            <consortium name="Ensembl"/>
        </authorList>
    </citation>
    <scope>IDENTIFICATION</scope>
</reference>
<evidence type="ECO:0000313" key="3">
    <source>
        <dbReference type="Proteomes" id="UP000694547"/>
    </source>
</evidence>
<keyword evidence="3" id="KW-1185">Reference proteome</keyword>
<dbReference type="Proteomes" id="UP000694547">
    <property type="component" value="Chromosome 3"/>
</dbReference>
<organism evidence="2 3">
    <name type="scientific">Peromyscus maniculatus bairdii</name>
    <name type="common">Prairie deer mouse</name>
    <dbReference type="NCBI Taxonomy" id="230844"/>
    <lineage>
        <taxon>Eukaryota</taxon>
        <taxon>Metazoa</taxon>
        <taxon>Chordata</taxon>
        <taxon>Craniata</taxon>
        <taxon>Vertebrata</taxon>
        <taxon>Euteleostomi</taxon>
        <taxon>Mammalia</taxon>
        <taxon>Eutheria</taxon>
        <taxon>Euarchontoglires</taxon>
        <taxon>Glires</taxon>
        <taxon>Rodentia</taxon>
        <taxon>Myomorpha</taxon>
        <taxon>Muroidea</taxon>
        <taxon>Cricetidae</taxon>
        <taxon>Neotominae</taxon>
        <taxon>Peromyscus</taxon>
    </lineage>
</organism>
<evidence type="ECO:0000256" key="1">
    <source>
        <dbReference type="SAM" id="MobiDB-lite"/>
    </source>
</evidence>
<accession>A0A8C8UFA8</accession>